<dbReference type="AlphaFoldDB" id="A0A8J2UAZ8"/>
<evidence type="ECO:0000259" key="1">
    <source>
        <dbReference type="Pfam" id="PF13470"/>
    </source>
</evidence>
<dbReference type="Pfam" id="PF13470">
    <property type="entry name" value="PIN_3"/>
    <property type="match status" value="1"/>
</dbReference>
<dbReference type="InterPro" id="IPR029060">
    <property type="entry name" value="PIN-like_dom_sf"/>
</dbReference>
<evidence type="ECO:0000313" key="2">
    <source>
        <dbReference type="EMBL" id="GGA91704.1"/>
    </source>
</evidence>
<protein>
    <submittedName>
        <fullName evidence="2">Twitching motility protein PilT</fullName>
    </submittedName>
</protein>
<accession>A0A8J2UAZ8</accession>
<evidence type="ECO:0000313" key="3">
    <source>
        <dbReference type="Proteomes" id="UP000607559"/>
    </source>
</evidence>
<sequence>MKKIFLDANIVIDFLDASSKDHSTAVDCLSIIRKHFGKPVVSPITFIITNFILGKFAKNKDWHKKQMQYTFSEFEITPIQPSFIPALFSTHFTDLEDGLQHQCALHAKARVILTKDIKDYFDSKIPVVHPADFVNKYNNLLPR</sequence>
<feature type="domain" description="PIN" evidence="1">
    <location>
        <begin position="3"/>
        <end position="118"/>
    </location>
</feature>
<dbReference type="SUPFAM" id="SSF88723">
    <property type="entry name" value="PIN domain-like"/>
    <property type="match status" value="1"/>
</dbReference>
<dbReference type="CDD" id="cd09854">
    <property type="entry name" value="PIN_VapC-like"/>
    <property type="match status" value="1"/>
</dbReference>
<dbReference type="EMBL" id="BMJC01000001">
    <property type="protein sequence ID" value="GGA91704.1"/>
    <property type="molecule type" value="Genomic_DNA"/>
</dbReference>
<dbReference type="RefSeq" id="WP_188929871.1">
    <property type="nucleotide sequence ID" value="NZ_BMJC01000001.1"/>
</dbReference>
<proteinExistence type="predicted"/>
<dbReference type="InterPro" id="IPR002716">
    <property type="entry name" value="PIN_dom"/>
</dbReference>
<comment type="caution">
    <text evidence="2">The sequence shown here is derived from an EMBL/GenBank/DDBJ whole genome shotgun (WGS) entry which is preliminary data.</text>
</comment>
<dbReference type="Proteomes" id="UP000607559">
    <property type="component" value="Unassembled WGS sequence"/>
</dbReference>
<organism evidence="2 3">
    <name type="scientific">Puia dinghuensis</name>
    <dbReference type="NCBI Taxonomy" id="1792502"/>
    <lineage>
        <taxon>Bacteria</taxon>
        <taxon>Pseudomonadati</taxon>
        <taxon>Bacteroidota</taxon>
        <taxon>Chitinophagia</taxon>
        <taxon>Chitinophagales</taxon>
        <taxon>Chitinophagaceae</taxon>
        <taxon>Puia</taxon>
    </lineage>
</organism>
<reference evidence="2" key="2">
    <citation type="submission" date="2020-09" db="EMBL/GenBank/DDBJ databases">
        <authorList>
            <person name="Sun Q."/>
            <person name="Zhou Y."/>
        </authorList>
    </citation>
    <scope>NUCLEOTIDE SEQUENCE</scope>
    <source>
        <strain evidence="2">CGMCC 1.15448</strain>
    </source>
</reference>
<name>A0A8J2UAZ8_9BACT</name>
<keyword evidence="3" id="KW-1185">Reference proteome</keyword>
<reference evidence="2" key="1">
    <citation type="journal article" date="2014" name="Int. J. Syst. Evol. Microbiol.">
        <title>Complete genome sequence of Corynebacterium casei LMG S-19264T (=DSM 44701T), isolated from a smear-ripened cheese.</title>
        <authorList>
            <consortium name="US DOE Joint Genome Institute (JGI-PGF)"/>
            <person name="Walter F."/>
            <person name="Albersmeier A."/>
            <person name="Kalinowski J."/>
            <person name="Ruckert C."/>
        </authorList>
    </citation>
    <scope>NUCLEOTIDE SEQUENCE</scope>
    <source>
        <strain evidence="2">CGMCC 1.15448</strain>
    </source>
</reference>
<gene>
    <name evidence="2" type="ORF">GCM10011511_13840</name>
</gene>